<protein>
    <recommendedName>
        <fullName evidence="1">Fibrinogen C-terminal domain-containing protein</fullName>
    </recommendedName>
</protein>
<feature type="non-terminal residue" evidence="2">
    <location>
        <position position="1"/>
    </location>
</feature>
<gene>
    <name evidence="2" type="ORF">LSH36_2181g00004</name>
</gene>
<feature type="domain" description="Fibrinogen C-terminal" evidence="1">
    <location>
        <begin position="251"/>
        <end position="413"/>
    </location>
</feature>
<evidence type="ECO:0000259" key="1">
    <source>
        <dbReference type="PROSITE" id="PS51406"/>
    </source>
</evidence>
<name>A0AAD9MM07_9ANNE</name>
<dbReference type="SUPFAM" id="SSF56496">
    <property type="entry name" value="Fibrinogen C-terminal domain-like"/>
    <property type="match status" value="1"/>
</dbReference>
<dbReference type="InterPro" id="IPR036056">
    <property type="entry name" value="Fibrinogen-like_C"/>
</dbReference>
<reference evidence="2" key="1">
    <citation type="journal article" date="2023" name="Mol. Biol. Evol.">
        <title>Third-Generation Sequencing Reveals the Adaptive Role of the Epigenome in Three Deep-Sea Polychaetes.</title>
        <authorList>
            <person name="Perez M."/>
            <person name="Aroh O."/>
            <person name="Sun Y."/>
            <person name="Lan Y."/>
            <person name="Juniper S.K."/>
            <person name="Young C.R."/>
            <person name="Angers B."/>
            <person name="Qian P.Y."/>
        </authorList>
    </citation>
    <scope>NUCLEOTIDE SEQUENCE</scope>
    <source>
        <strain evidence="2">P08H-3</strain>
    </source>
</reference>
<dbReference type="EMBL" id="JAODUP010002180">
    <property type="protein sequence ID" value="KAK2138955.1"/>
    <property type="molecule type" value="Genomic_DNA"/>
</dbReference>
<dbReference type="InterPro" id="IPR014716">
    <property type="entry name" value="Fibrinogen_a/b/g_C_1"/>
</dbReference>
<organism evidence="2 3">
    <name type="scientific">Paralvinella palmiformis</name>
    <dbReference type="NCBI Taxonomy" id="53620"/>
    <lineage>
        <taxon>Eukaryota</taxon>
        <taxon>Metazoa</taxon>
        <taxon>Spiralia</taxon>
        <taxon>Lophotrochozoa</taxon>
        <taxon>Annelida</taxon>
        <taxon>Polychaeta</taxon>
        <taxon>Sedentaria</taxon>
        <taxon>Canalipalpata</taxon>
        <taxon>Terebellida</taxon>
        <taxon>Terebelliformia</taxon>
        <taxon>Alvinellidae</taxon>
        <taxon>Paralvinella</taxon>
    </lineage>
</organism>
<evidence type="ECO:0000313" key="2">
    <source>
        <dbReference type="EMBL" id="KAK2138955.1"/>
    </source>
</evidence>
<dbReference type="AlphaFoldDB" id="A0AAD9MM07"/>
<dbReference type="PANTHER" id="PTHR19143">
    <property type="entry name" value="FIBRINOGEN/TENASCIN/ANGIOPOEITIN"/>
    <property type="match status" value="1"/>
</dbReference>
<sequence>SSFSHVLRSERSTNIIVVSTVIYCYLSVEQGKKECHWSTSTCTQANDENLIVIIIIRILESRNQQGSDIVLTFTSLLGTKPLTYGQNSGGIIMICKAVFFNFILLPLILGEELSFRFADNSLIPRNYAALMDNSSDTCTIFQKMYDTLNQRYIHFRITPFPADTSNINVTITGKRFGCGDNLYVSPLSADESESWIGRWKRCMLVNTTKSDSKEECSYWCKSDGCTKEIQVIKIPDSADELDLEVCHISLKGNSSSYIGCSNRKSTKHGVNQVKLPNTNNYTDVYCDQTTNGGGWTILLRRLDGSENFVREWDDYKHGFGSLTGEFWAGNEMMHKITTDGQRYLLRVELMSYEEEFIYAEYSNFWIGPECDNYRLHITGYLPNSTAEIMTYWRGVVVNTMDLPGGMNDVIRHC</sequence>
<dbReference type="GO" id="GO:0005615">
    <property type="term" value="C:extracellular space"/>
    <property type="evidence" value="ECO:0007669"/>
    <property type="project" value="TreeGrafter"/>
</dbReference>
<dbReference type="Pfam" id="PF00147">
    <property type="entry name" value="Fibrinogen_C"/>
    <property type="match status" value="1"/>
</dbReference>
<dbReference type="SMART" id="SM00186">
    <property type="entry name" value="FBG"/>
    <property type="match status" value="1"/>
</dbReference>
<accession>A0AAD9MM07</accession>
<keyword evidence="3" id="KW-1185">Reference proteome</keyword>
<dbReference type="Gene3D" id="3.90.215.10">
    <property type="entry name" value="Gamma Fibrinogen, chain A, domain 1"/>
    <property type="match status" value="1"/>
</dbReference>
<proteinExistence type="predicted"/>
<dbReference type="InterPro" id="IPR002181">
    <property type="entry name" value="Fibrinogen_a/b/g_C_dom"/>
</dbReference>
<comment type="caution">
    <text evidence="2">The sequence shown here is derived from an EMBL/GenBank/DDBJ whole genome shotgun (WGS) entry which is preliminary data.</text>
</comment>
<dbReference type="InterPro" id="IPR050373">
    <property type="entry name" value="Fibrinogen_C-term_domain"/>
</dbReference>
<dbReference type="Proteomes" id="UP001208570">
    <property type="component" value="Unassembled WGS sequence"/>
</dbReference>
<dbReference type="NCBIfam" id="NF040941">
    <property type="entry name" value="GGGWT_bact"/>
    <property type="match status" value="1"/>
</dbReference>
<evidence type="ECO:0000313" key="3">
    <source>
        <dbReference type="Proteomes" id="UP001208570"/>
    </source>
</evidence>
<dbReference type="PROSITE" id="PS51406">
    <property type="entry name" value="FIBRINOGEN_C_2"/>
    <property type="match status" value="1"/>
</dbReference>